<sequence>MAGTLGSDVETVSQLRDVLVVLPTQETLRLAVEVRATGQELLQRVCDLKSMREAPLFGLSVVRDNEHVFMDLTQKLSKYFAKDWKKEAYKSGEPRRPPFVTFLRVQYYVENGRVISDRTARHLYYRHLRERVLRSECPHREELYFLLAGLALQAELGRHREAAHTGRYFQPHAYFPPWILAKWGIEFVLQHVPAVHREHRGLMPLEAELRFIQEACRLDDVPIHFFRLHKDKKEAPPTIVLGLTLKGMHIYQEVNRTRQLLHDLPWSRVDKLAFLGKKFEIQRAGLPSAQKLVYYTGCPLRSRHLLRLLSSSHRLHLRVQPVLQQLRQLQEAEEKKHYCESYVSDGLELDGRLVPWPSPGSAGSGNSGHSADSHTSSHPSSAEADAYHMPKEMSVDEPFLAGDAPAPEDDTPACSQEPHAVGRITLVKMRGAESTQALRQIPVAQGQGLMKLHSQRQDDMGNGAPPGSSAHHCPSGCAWGDPQCLSLDLAEEGQLEECVV</sequence>
<accession>A0AC55DFR5</accession>
<dbReference type="RefSeq" id="XP_045150587.1">
    <property type="nucleotide sequence ID" value="XM_045294652.1"/>
</dbReference>
<name>A0AC55DFR5_ECHTE</name>
<dbReference type="Proteomes" id="UP000694863">
    <property type="component" value="Unplaced"/>
</dbReference>
<proteinExistence type="predicted"/>
<organism evidence="1 2">
    <name type="scientific">Echinops telfairi</name>
    <name type="common">Lesser hedgehog tenrec</name>
    <dbReference type="NCBI Taxonomy" id="9371"/>
    <lineage>
        <taxon>Eukaryota</taxon>
        <taxon>Metazoa</taxon>
        <taxon>Chordata</taxon>
        <taxon>Craniata</taxon>
        <taxon>Vertebrata</taxon>
        <taxon>Euteleostomi</taxon>
        <taxon>Mammalia</taxon>
        <taxon>Eutheria</taxon>
        <taxon>Afrotheria</taxon>
        <taxon>Tenrecidae</taxon>
        <taxon>Tenrecinae</taxon>
        <taxon>Echinops</taxon>
    </lineage>
</organism>
<protein>
    <submittedName>
        <fullName evidence="2">FERM domain-containing protein 1 isoform X1</fullName>
    </submittedName>
</protein>
<reference evidence="2" key="1">
    <citation type="submission" date="2025-08" db="UniProtKB">
        <authorList>
            <consortium name="RefSeq"/>
        </authorList>
    </citation>
    <scope>IDENTIFICATION</scope>
</reference>
<keyword evidence="1" id="KW-1185">Reference proteome</keyword>
<evidence type="ECO:0000313" key="1">
    <source>
        <dbReference type="Proteomes" id="UP000694863"/>
    </source>
</evidence>
<gene>
    <name evidence="2" type="primary">FRMD1</name>
</gene>
<evidence type="ECO:0000313" key="2">
    <source>
        <dbReference type="RefSeq" id="XP_045150587.1"/>
    </source>
</evidence>